<sequence>MEPTPDFVLPIPAADTPLSEEEFLQQVRQAWQVCERFDLQTEIWRGQILRTVRDRYRHQGDERGIGFQQWLQEQEISKRRAYDLIQLADRADELLKERPLPPEAISRFSKRAFLETAAADPQVQALITQAAAAGDRITHREVRQLQEEWTALHSDLLPPVVRQKASDRTLAPRYVAPLVKELEKLPPQQQQELCQELASDPSVETVKEITATARQLRRYLEAAPQIQALNAHPVDLEQVLIEAQRLEQLQTVVDLLQQAAQLESTIARLYTTWQRLSQLSDRLYQESGASTPQLQALLEALDFLSGDIVQIDLAGQTVKLHIFSESGTRAREF</sequence>
<accession>A0A3B7MM42</accession>
<dbReference type="RefSeq" id="WP_181494709.1">
    <property type="nucleotide sequence ID" value="NZ_CP032152.1"/>
</dbReference>
<dbReference type="AlphaFoldDB" id="A0A3B7MM42"/>
<evidence type="ECO:0000313" key="2">
    <source>
        <dbReference type="Proteomes" id="UP000261812"/>
    </source>
</evidence>
<reference evidence="2" key="1">
    <citation type="submission" date="2018-09" db="EMBL/GenBank/DDBJ databases">
        <title>Complete genome sequence of thermophilic cyanobacteria strain Thermosynechococcus elongatus PKUAC-SCTE542.</title>
        <authorList>
            <person name="Liang Y."/>
            <person name="Tang J."/>
            <person name="Daroch M."/>
        </authorList>
    </citation>
    <scope>NUCLEOTIDE SEQUENCE [LARGE SCALE GENOMIC DNA]</scope>
    <source>
        <strain evidence="2">E542</strain>
    </source>
</reference>
<name>A0A3B7MM42_9CYAN</name>
<dbReference type="EMBL" id="CP032152">
    <property type="protein sequence ID" value="AXY68186.1"/>
    <property type="molecule type" value="Genomic_DNA"/>
</dbReference>
<dbReference type="KEGG" id="tsq:D3A95_09030"/>
<evidence type="ECO:0000313" key="1">
    <source>
        <dbReference type="EMBL" id="AXY68186.1"/>
    </source>
</evidence>
<gene>
    <name evidence="1" type="ORF">D3A95_09030</name>
</gene>
<keyword evidence="2" id="KW-1185">Reference proteome</keyword>
<proteinExistence type="predicted"/>
<protein>
    <submittedName>
        <fullName evidence="1">Uncharacterized protein</fullName>
    </submittedName>
</protein>
<dbReference type="Proteomes" id="UP000261812">
    <property type="component" value="Chromosome"/>
</dbReference>
<organism evidence="1 2">
    <name type="scientific">Thermosynechococcus sichuanensis E542</name>
    <dbReference type="NCBI Taxonomy" id="2016101"/>
    <lineage>
        <taxon>Bacteria</taxon>
        <taxon>Bacillati</taxon>
        <taxon>Cyanobacteriota</taxon>
        <taxon>Cyanophyceae</taxon>
        <taxon>Acaryochloridales</taxon>
        <taxon>Thermosynechococcaceae</taxon>
        <taxon>Thermosynechococcus</taxon>
        <taxon>Thermosynechococcus sichuanensis</taxon>
    </lineage>
</organism>